<reference evidence="2" key="1">
    <citation type="submission" date="2021-12" db="EMBL/GenBank/DDBJ databases">
        <authorList>
            <person name="Martin H S."/>
        </authorList>
    </citation>
    <scope>NUCLEOTIDE SEQUENCE</scope>
</reference>
<feature type="compositionally biased region" description="Polar residues" evidence="1">
    <location>
        <begin position="65"/>
        <end position="75"/>
    </location>
</feature>
<sequence>MHPGRTVNQSDMAKLFGVAYAKSASVQNAINVFKKPGICPYDPHVFREEDYTRSLNYDRLLPDAPSSTTPLSDSNILEEGSAHSQGENHPALAASLTPFQIRSIQTMAAPKTGRKYKRQESEVLTSTPVKAEQTLKFKKANIKKTKISE</sequence>
<gene>
    <name evidence="2" type="ORF">BINO364_LOCUS13428</name>
</gene>
<dbReference type="OrthoDB" id="8194222at2759"/>
<dbReference type="AlphaFoldDB" id="A0A8J9VKL4"/>
<name>A0A8J9VKL4_9NEOP</name>
<proteinExistence type="predicted"/>
<feature type="non-terminal residue" evidence="2">
    <location>
        <position position="149"/>
    </location>
</feature>
<evidence type="ECO:0000313" key="2">
    <source>
        <dbReference type="EMBL" id="CAH0728180.1"/>
    </source>
</evidence>
<keyword evidence="3" id="KW-1185">Reference proteome</keyword>
<evidence type="ECO:0000256" key="1">
    <source>
        <dbReference type="SAM" id="MobiDB-lite"/>
    </source>
</evidence>
<feature type="region of interest" description="Disordered" evidence="1">
    <location>
        <begin position="59"/>
        <end position="89"/>
    </location>
</feature>
<organism evidence="2 3">
    <name type="scientific">Brenthis ino</name>
    <name type="common">lesser marbled fritillary</name>
    <dbReference type="NCBI Taxonomy" id="405034"/>
    <lineage>
        <taxon>Eukaryota</taxon>
        <taxon>Metazoa</taxon>
        <taxon>Ecdysozoa</taxon>
        <taxon>Arthropoda</taxon>
        <taxon>Hexapoda</taxon>
        <taxon>Insecta</taxon>
        <taxon>Pterygota</taxon>
        <taxon>Neoptera</taxon>
        <taxon>Endopterygota</taxon>
        <taxon>Lepidoptera</taxon>
        <taxon>Glossata</taxon>
        <taxon>Ditrysia</taxon>
        <taxon>Papilionoidea</taxon>
        <taxon>Nymphalidae</taxon>
        <taxon>Heliconiinae</taxon>
        <taxon>Argynnini</taxon>
        <taxon>Brenthis</taxon>
    </lineage>
</organism>
<evidence type="ECO:0000313" key="3">
    <source>
        <dbReference type="Proteomes" id="UP000838878"/>
    </source>
</evidence>
<accession>A0A8J9VKL4</accession>
<protein>
    <submittedName>
        <fullName evidence="2">Uncharacterized protein</fullName>
    </submittedName>
</protein>
<dbReference type="Proteomes" id="UP000838878">
    <property type="component" value="Chromosome 7"/>
</dbReference>
<dbReference type="EMBL" id="OV170227">
    <property type="protein sequence ID" value="CAH0728180.1"/>
    <property type="molecule type" value="Genomic_DNA"/>
</dbReference>